<name>A0A553CRF9_9FLAO</name>
<dbReference type="GO" id="GO:0000287">
    <property type="term" value="F:magnesium ion binding"/>
    <property type="evidence" value="ECO:0007669"/>
    <property type="project" value="InterPro"/>
</dbReference>
<evidence type="ECO:0000259" key="4">
    <source>
        <dbReference type="Pfam" id="PF22624"/>
    </source>
</evidence>
<dbReference type="RefSeq" id="WP_143390254.1">
    <property type="nucleotide sequence ID" value="NZ_VJZQ01000009.1"/>
</dbReference>
<organism evidence="5 6">
    <name type="scientific">Flavobacterium franklandianum</name>
    <dbReference type="NCBI Taxonomy" id="2594430"/>
    <lineage>
        <taxon>Bacteria</taxon>
        <taxon>Pseudomonadati</taxon>
        <taxon>Bacteroidota</taxon>
        <taxon>Flavobacteriia</taxon>
        <taxon>Flavobacteriales</taxon>
        <taxon>Flavobacteriaceae</taxon>
        <taxon>Flavobacterium</taxon>
    </lineage>
</organism>
<dbReference type="Pfam" id="PF01648">
    <property type="entry name" value="ACPS"/>
    <property type="match status" value="1"/>
</dbReference>
<evidence type="ECO:0000313" key="6">
    <source>
        <dbReference type="Proteomes" id="UP000318585"/>
    </source>
</evidence>
<reference evidence="5 6" key="1">
    <citation type="submission" date="2019-07" db="EMBL/GenBank/DDBJ databases">
        <title>Novel species of Flavobacterium.</title>
        <authorList>
            <person name="Liu Q."/>
            <person name="Xin Y.-H."/>
        </authorList>
    </citation>
    <scope>NUCLEOTIDE SEQUENCE [LARGE SCALE GENOMIC DNA]</scope>
    <source>
        <strain evidence="5 6">LB3P56</strain>
    </source>
</reference>
<dbReference type="Gene3D" id="3.90.470.20">
    <property type="entry name" value="4'-phosphopantetheinyl transferase domain"/>
    <property type="match status" value="2"/>
</dbReference>
<gene>
    <name evidence="5" type="ORF">FNW17_04230</name>
</gene>
<dbReference type="InterPro" id="IPR008278">
    <property type="entry name" value="4-PPantetheinyl_Trfase_dom"/>
</dbReference>
<accession>A0A553CRF9</accession>
<dbReference type="SUPFAM" id="SSF56214">
    <property type="entry name" value="4'-phosphopantetheinyl transferase"/>
    <property type="match status" value="2"/>
</dbReference>
<dbReference type="GO" id="GO:0005829">
    <property type="term" value="C:cytosol"/>
    <property type="evidence" value="ECO:0007669"/>
    <property type="project" value="TreeGrafter"/>
</dbReference>
<dbReference type="OrthoDB" id="9808281at2"/>
<dbReference type="InterPro" id="IPR050559">
    <property type="entry name" value="P-Pant_transferase_sf"/>
</dbReference>
<dbReference type="PANTHER" id="PTHR12215">
    <property type="entry name" value="PHOSPHOPANTETHEINE TRANSFERASE"/>
    <property type="match status" value="1"/>
</dbReference>
<evidence type="ECO:0000256" key="2">
    <source>
        <dbReference type="ARBA" id="ARBA00022679"/>
    </source>
</evidence>
<keyword evidence="2 5" id="KW-0808">Transferase</keyword>
<protein>
    <submittedName>
        <fullName evidence="5">4'-phosphopantetheinyl transferase superfamily protein</fullName>
    </submittedName>
</protein>
<dbReference type="InterPro" id="IPR055066">
    <property type="entry name" value="AASDHPPT_N"/>
</dbReference>
<sequence length="264" mass="30575">MPTFNLFISNKNINEQKLSLSKEYSLSNDDIIIYALYLPNFNELTNDLINFLTPDERNRAKRYYKEKDQNRFIICRSILKFVLAAQTKLDVTTIYLDYHPNKKPYLASHPLLHFNISHSEDFAVIAISRNMVGIDIEYVSENFDFIPLLPDIFNDNEISSIQKAVNKKTAFYTSWTRKEAFVKGLGKGIDEDFKKIPCLEGLHCIDSILLKTSEKWQVYSFDLADCYIGAIAFESLSTISKNLVMFTMPNTMKELLEMAQTRNN</sequence>
<proteinExistence type="inferred from homology"/>
<feature type="domain" description="4'-phosphopantetheinyl transferase N-terminal" evidence="4">
    <location>
        <begin position="48"/>
        <end position="127"/>
    </location>
</feature>
<dbReference type="Pfam" id="PF22624">
    <property type="entry name" value="AASDHPPT_N"/>
    <property type="match status" value="1"/>
</dbReference>
<dbReference type="Proteomes" id="UP000318585">
    <property type="component" value="Unassembled WGS sequence"/>
</dbReference>
<comment type="caution">
    <text evidence="5">The sequence shown here is derived from an EMBL/GenBank/DDBJ whole genome shotgun (WGS) entry which is preliminary data.</text>
</comment>
<dbReference type="InterPro" id="IPR037143">
    <property type="entry name" value="4-PPantetheinyl_Trfase_dom_sf"/>
</dbReference>
<dbReference type="EMBL" id="VJZR01000002">
    <property type="protein sequence ID" value="TRX22984.1"/>
    <property type="molecule type" value="Genomic_DNA"/>
</dbReference>
<dbReference type="AlphaFoldDB" id="A0A553CRF9"/>
<dbReference type="GO" id="GO:0008897">
    <property type="term" value="F:holo-[acyl-carrier-protein] synthase activity"/>
    <property type="evidence" value="ECO:0007669"/>
    <property type="project" value="InterPro"/>
</dbReference>
<dbReference type="GO" id="GO:0019878">
    <property type="term" value="P:lysine biosynthetic process via aminoadipic acid"/>
    <property type="evidence" value="ECO:0007669"/>
    <property type="project" value="TreeGrafter"/>
</dbReference>
<dbReference type="PANTHER" id="PTHR12215:SF10">
    <property type="entry name" value="L-AMINOADIPATE-SEMIALDEHYDE DEHYDROGENASE-PHOSPHOPANTETHEINYL TRANSFERASE"/>
    <property type="match status" value="1"/>
</dbReference>
<evidence type="ECO:0000313" key="5">
    <source>
        <dbReference type="EMBL" id="TRX22984.1"/>
    </source>
</evidence>
<comment type="similarity">
    <text evidence="1">Belongs to the P-Pant transferase superfamily. Gsp/Sfp/HetI/AcpT family.</text>
</comment>
<evidence type="ECO:0000259" key="3">
    <source>
        <dbReference type="Pfam" id="PF01648"/>
    </source>
</evidence>
<feature type="domain" description="4'-phosphopantetheinyl transferase" evidence="3">
    <location>
        <begin position="132"/>
        <end position="220"/>
    </location>
</feature>
<keyword evidence="6" id="KW-1185">Reference proteome</keyword>
<evidence type="ECO:0000256" key="1">
    <source>
        <dbReference type="ARBA" id="ARBA00010990"/>
    </source>
</evidence>